<dbReference type="InterPro" id="IPR052728">
    <property type="entry name" value="O2_lipid_transport_reg"/>
</dbReference>
<dbReference type="InterPro" id="IPR002656">
    <property type="entry name" value="Acyl_transf_3_dom"/>
</dbReference>
<sequence length="348" mass="38694">MEKIGMLPILQVSDDIDGLILSRLPQNVTTGDDLVNLLQPATIAAAGTPLFAWVILVLYGTFTPGSFLERLSIKKSLSELTFARNARLDILDVIRVIAIFWVMINHTGSEGRVDVLDRLPSAQIFKSSIHEHPLFGALLGNSALGVEIFLVLSGLLAAISWLRCADQPFWSHYFAFLFKRWLRLFPSVAIFVFIAAGPIMKVLLPRYHTTMISACGVSGIAAHLSFFGNWQETPTCMGYLWYLGLDMQLYVAAPFLLHMLHNCPRKAFASALLLASVSAVLRALYCIIYGVCNKSDVDIPQSRITNRLVDEKSLRTATEILPGYKTEERTQTAECPQFVRRFGNLIGV</sequence>
<dbReference type="GO" id="GO:0016747">
    <property type="term" value="F:acyltransferase activity, transferring groups other than amino-acyl groups"/>
    <property type="evidence" value="ECO:0007669"/>
    <property type="project" value="InterPro"/>
</dbReference>
<feature type="transmembrane region" description="Helical" evidence="1">
    <location>
        <begin position="267"/>
        <end position="291"/>
    </location>
</feature>
<keyword evidence="1" id="KW-0812">Transmembrane</keyword>
<dbReference type="Proteomes" id="UP000031036">
    <property type="component" value="Unassembled WGS sequence"/>
</dbReference>
<dbReference type="PANTHER" id="PTHR11161:SF12">
    <property type="entry name" value="ACYLTRANSFERASE 3 DOMAIN-CONTAINING PROTEIN-RELATED"/>
    <property type="match status" value="1"/>
</dbReference>
<evidence type="ECO:0000313" key="3">
    <source>
        <dbReference type="EMBL" id="KHN88145.1"/>
    </source>
</evidence>
<gene>
    <name evidence="3" type="primary">nrf-6</name>
    <name evidence="3" type="ORF">Tcan_12221</name>
</gene>
<dbReference type="OrthoDB" id="118951at2759"/>
<feature type="transmembrane region" description="Helical" evidence="1">
    <location>
        <begin position="239"/>
        <end position="260"/>
    </location>
</feature>
<proteinExistence type="predicted"/>
<name>A0A0B2W4J2_TOXCA</name>
<feature type="transmembrane region" description="Helical" evidence="1">
    <location>
        <begin position="207"/>
        <end position="227"/>
    </location>
</feature>
<evidence type="ECO:0000256" key="1">
    <source>
        <dbReference type="SAM" id="Phobius"/>
    </source>
</evidence>
<feature type="domain" description="Acyltransferase 3" evidence="2">
    <location>
        <begin position="91"/>
        <end position="286"/>
    </location>
</feature>
<dbReference type="PANTHER" id="PTHR11161">
    <property type="entry name" value="O-ACYLTRANSFERASE"/>
    <property type="match status" value="1"/>
</dbReference>
<keyword evidence="4" id="KW-1185">Reference proteome</keyword>
<protein>
    <submittedName>
        <fullName evidence="3">Nose resistant to fluoxetine protein 6</fullName>
    </submittedName>
</protein>
<evidence type="ECO:0000259" key="2">
    <source>
        <dbReference type="Pfam" id="PF01757"/>
    </source>
</evidence>
<comment type="caution">
    <text evidence="3">The sequence shown here is derived from an EMBL/GenBank/DDBJ whole genome shotgun (WGS) entry which is preliminary data.</text>
</comment>
<evidence type="ECO:0000313" key="4">
    <source>
        <dbReference type="Proteomes" id="UP000031036"/>
    </source>
</evidence>
<accession>A0A0B2W4J2</accession>
<reference evidence="3 4" key="1">
    <citation type="submission" date="2014-11" db="EMBL/GenBank/DDBJ databases">
        <title>Genetic blueprint of the zoonotic pathogen Toxocara canis.</title>
        <authorList>
            <person name="Zhu X.-Q."/>
            <person name="Korhonen P.K."/>
            <person name="Cai H."/>
            <person name="Young N.D."/>
            <person name="Nejsum P."/>
            <person name="von Samson-Himmelstjerna G."/>
            <person name="Boag P.R."/>
            <person name="Tan P."/>
            <person name="Li Q."/>
            <person name="Min J."/>
            <person name="Yang Y."/>
            <person name="Wang X."/>
            <person name="Fang X."/>
            <person name="Hall R.S."/>
            <person name="Hofmann A."/>
            <person name="Sternberg P.W."/>
            <person name="Jex A.R."/>
            <person name="Gasser R.B."/>
        </authorList>
    </citation>
    <scope>NUCLEOTIDE SEQUENCE [LARGE SCALE GENOMIC DNA]</scope>
    <source>
        <strain evidence="3">PN_DK_2014</strain>
    </source>
</reference>
<feature type="transmembrane region" description="Helical" evidence="1">
    <location>
        <begin position="181"/>
        <end position="200"/>
    </location>
</feature>
<dbReference type="EMBL" id="JPKZ01000264">
    <property type="protein sequence ID" value="KHN88145.1"/>
    <property type="molecule type" value="Genomic_DNA"/>
</dbReference>
<keyword evidence="1" id="KW-0472">Membrane</keyword>
<organism evidence="3 4">
    <name type="scientific">Toxocara canis</name>
    <name type="common">Canine roundworm</name>
    <dbReference type="NCBI Taxonomy" id="6265"/>
    <lineage>
        <taxon>Eukaryota</taxon>
        <taxon>Metazoa</taxon>
        <taxon>Ecdysozoa</taxon>
        <taxon>Nematoda</taxon>
        <taxon>Chromadorea</taxon>
        <taxon>Rhabditida</taxon>
        <taxon>Spirurina</taxon>
        <taxon>Ascaridomorpha</taxon>
        <taxon>Ascaridoidea</taxon>
        <taxon>Toxocaridae</taxon>
        <taxon>Toxocara</taxon>
    </lineage>
</organism>
<feature type="transmembrane region" description="Helical" evidence="1">
    <location>
        <begin position="134"/>
        <end position="161"/>
    </location>
</feature>
<dbReference type="Pfam" id="PF01757">
    <property type="entry name" value="Acyl_transf_3"/>
    <property type="match status" value="1"/>
</dbReference>
<dbReference type="AlphaFoldDB" id="A0A0B2W4J2"/>
<keyword evidence="1" id="KW-1133">Transmembrane helix</keyword>